<comment type="caution">
    <text evidence="1">The sequence shown here is derived from an EMBL/GenBank/DDBJ whole genome shotgun (WGS) entry which is preliminary data.</text>
</comment>
<dbReference type="AlphaFoldDB" id="A0A505CCU6"/>
<evidence type="ECO:0000313" key="1">
    <source>
        <dbReference type="EMBL" id="TPQ03359.1"/>
    </source>
</evidence>
<proteinExistence type="predicted"/>
<reference evidence="1 2" key="1">
    <citation type="submission" date="2019-06" db="EMBL/GenBank/DDBJ databases">
        <title>Comparative genome anaysis of Salmonella and Staphylococcus aureus isolated from China.</title>
        <authorList>
            <person name="Li L."/>
        </authorList>
    </citation>
    <scope>NUCLEOTIDE SEQUENCE [LARGE SCALE GENOMIC DNA]</scope>
    <source>
        <strain evidence="1 2">GSJ/2016-Sal.-012</strain>
    </source>
</reference>
<dbReference type="Proteomes" id="UP000320106">
    <property type="component" value="Unassembled WGS sequence"/>
</dbReference>
<protein>
    <submittedName>
        <fullName evidence="1">Uncharacterized protein</fullName>
    </submittedName>
</protein>
<feature type="non-terminal residue" evidence="1">
    <location>
        <position position="157"/>
    </location>
</feature>
<gene>
    <name evidence="1" type="ORF">FJR63_24215</name>
</gene>
<sequence length="157" mass="17910">MKLTDFFQHKFNSDPFAILDSGADELSDLAKAAGINWHECAHEVQLTTTRGPSAERFSKYAGHAPAVTELKLKGKVDIYSRMEVSKDGIRYPFVNFVHKGSDAGVWSGYQYLLSEFRRYQQQYGGTTVPLSHLEIEQRQRAEARRKERERQAKIASL</sequence>
<dbReference type="EMBL" id="VFRH01000068">
    <property type="protein sequence ID" value="TPQ03359.1"/>
    <property type="molecule type" value="Genomic_DNA"/>
</dbReference>
<organism evidence="1 2">
    <name type="scientific">Salmonella enterica</name>
    <name type="common">Salmonella choleraesuis</name>
    <dbReference type="NCBI Taxonomy" id="28901"/>
    <lineage>
        <taxon>Bacteria</taxon>
        <taxon>Pseudomonadati</taxon>
        <taxon>Pseudomonadota</taxon>
        <taxon>Gammaproteobacteria</taxon>
        <taxon>Enterobacterales</taxon>
        <taxon>Enterobacteriaceae</taxon>
        <taxon>Salmonella</taxon>
    </lineage>
</organism>
<accession>A0A505CCU6</accession>
<evidence type="ECO:0000313" key="2">
    <source>
        <dbReference type="Proteomes" id="UP000320106"/>
    </source>
</evidence>
<name>A0A505CCU6_SALER</name>